<evidence type="ECO:0000313" key="3">
    <source>
        <dbReference type="EMBL" id="MDR7323322.1"/>
    </source>
</evidence>
<proteinExistence type="predicted"/>
<feature type="region of interest" description="Disordered" evidence="1">
    <location>
        <begin position="323"/>
        <end position="352"/>
    </location>
</feature>
<keyword evidence="2" id="KW-0472">Membrane</keyword>
<feature type="compositionally biased region" description="Basic residues" evidence="1">
    <location>
        <begin position="343"/>
        <end position="352"/>
    </location>
</feature>
<feature type="compositionally biased region" description="Basic and acidic residues" evidence="1">
    <location>
        <begin position="323"/>
        <end position="333"/>
    </location>
</feature>
<dbReference type="RefSeq" id="WP_310415018.1">
    <property type="nucleotide sequence ID" value="NZ_JAVDYC010000001.1"/>
</dbReference>
<keyword evidence="2" id="KW-0812">Transmembrane</keyword>
<dbReference type="EMBL" id="JAVDYC010000001">
    <property type="protein sequence ID" value="MDR7323322.1"/>
    <property type="molecule type" value="Genomic_DNA"/>
</dbReference>
<comment type="caution">
    <text evidence="3">The sequence shown here is derived from an EMBL/GenBank/DDBJ whole genome shotgun (WGS) entry which is preliminary data.</text>
</comment>
<protein>
    <recommendedName>
        <fullName evidence="5">Nitrate/nitrite sensing protein domain-containing protein</fullName>
    </recommendedName>
</protein>
<evidence type="ECO:0000256" key="1">
    <source>
        <dbReference type="SAM" id="MobiDB-lite"/>
    </source>
</evidence>
<name>A0AAE4CTE0_9ACTN</name>
<accession>A0AAE4CTE0</accession>
<dbReference type="AlphaFoldDB" id="A0AAE4CTE0"/>
<organism evidence="3 4">
    <name type="scientific">Catenuloplanes niger</name>
    <dbReference type="NCBI Taxonomy" id="587534"/>
    <lineage>
        <taxon>Bacteria</taxon>
        <taxon>Bacillati</taxon>
        <taxon>Actinomycetota</taxon>
        <taxon>Actinomycetes</taxon>
        <taxon>Micromonosporales</taxon>
        <taxon>Micromonosporaceae</taxon>
        <taxon>Catenuloplanes</taxon>
    </lineage>
</organism>
<feature type="transmembrane region" description="Helical" evidence="2">
    <location>
        <begin position="291"/>
        <end position="314"/>
    </location>
</feature>
<sequence>MPGLIAVVLILVPVAILFGQSWNGTAERMDTVDRERKGVEYAIALGELTRVMAEAQSAALHRTPSLDPVDGAVAAVDGVDARLGADLGTTARWTDARVKIQALGGVSGTMSEVYDAYAAVTDLLLALHAEVRDNARLSRDPAGDTFHLQEAGAAELPALIVGTGRLADLAGMAVGASAADRTALLGRVLATRTLVDDDVAGLTDNLQASLDETESDTLSTKLLIGLNRFRQGVDKLYAVVDLSATESAVAAQISPVRTEAQRAQADLMSTVLTELDTLLRDRGGELGARRIIAVLMLIMAVLIAAAPFALIALLRRRTPEPARLEPMPRHAEETPAGEDVWSPRRRRAGATR</sequence>
<dbReference type="Proteomes" id="UP001183629">
    <property type="component" value="Unassembled WGS sequence"/>
</dbReference>
<keyword evidence="4" id="KW-1185">Reference proteome</keyword>
<evidence type="ECO:0008006" key="5">
    <source>
        <dbReference type="Google" id="ProtNLM"/>
    </source>
</evidence>
<reference evidence="3 4" key="1">
    <citation type="submission" date="2023-07" db="EMBL/GenBank/DDBJ databases">
        <title>Sequencing the genomes of 1000 actinobacteria strains.</title>
        <authorList>
            <person name="Klenk H.-P."/>
        </authorList>
    </citation>
    <scope>NUCLEOTIDE SEQUENCE [LARGE SCALE GENOMIC DNA]</scope>
    <source>
        <strain evidence="3 4">DSM 44711</strain>
    </source>
</reference>
<evidence type="ECO:0000256" key="2">
    <source>
        <dbReference type="SAM" id="Phobius"/>
    </source>
</evidence>
<evidence type="ECO:0000313" key="4">
    <source>
        <dbReference type="Proteomes" id="UP001183629"/>
    </source>
</evidence>
<keyword evidence="2" id="KW-1133">Transmembrane helix</keyword>
<gene>
    <name evidence="3" type="ORF">J2S44_003572</name>
</gene>